<organism evidence="1 2">
    <name type="scientific">Candidatus Uhrbacteria bacterium GW2011_GWF2_39_13</name>
    <dbReference type="NCBI Taxonomy" id="1618995"/>
    <lineage>
        <taxon>Bacteria</taxon>
        <taxon>Candidatus Uhriibacteriota</taxon>
    </lineage>
</organism>
<comment type="caution">
    <text evidence="1">The sequence shown here is derived from an EMBL/GenBank/DDBJ whole genome shotgun (WGS) entry which is preliminary data.</text>
</comment>
<gene>
    <name evidence="1" type="ORF">UT30_C0002G0029</name>
</gene>
<dbReference type="EMBL" id="LBWG01000002">
    <property type="protein sequence ID" value="KKR04912.1"/>
    <property type="molecule type" value="Genomic_DNA"/>
</dbReference>
<evidence type="ECO:0000313" key="2">
    <source>
        <dbReference type="Proteomes" id="UP000033935"/>
    </source>
</evidence>
<sequence>MGALFFSKHKTRAVHEFCVAGVGFEPTTFGLCLPTTVFTASFIYERICGLDFLFTLLLFLIVRVPAIKSLHLPSEALAKEGLARDYHVKDFPEFDRIHTEISFCAAHCEIKCQASLNSEERGFR</sequence>
<accession>A0A0G0QTG8</accession>
<protein>
    <submittedName>
        <fullName evidence="1">Uncharacterized protein</fullName>
    </submittedName>
</protein>
<reference evidence="1 2" key="1">
    <citation type="journal article" date="2015" name="Nature">
        <title>rRNA introns, odd ribosomes, and small enigmatic genomes across a large radiation of phyla.</title>
        <authorList>
            <person name="Brown C.T."/>
            <person name="Hug L.A."/>
            <person name="Thomas B.C."/>
            <person name="Sharon I."/>
            <person name="Castelle C.J."/>
            <person name="Singh A."/>
            <person name="Wilkins M.J."/>
            <person name="Williams K.H."/>
            <person name="Banfield J.F."/>
        </authorList>
    </citation>
    <scope>NUCLEOTIDE SEQUENCE [LARGE SCALE GENOMIC DNA]</scope>
</reference>
<proteinExistence type="predicted"/>
<dbReference type="AlphaFoldDB" id="A0A0G0QTG8"/>
<dbReference type="Proteomes" id="UP000033935">
    <property type="component" value="Unassembled WGS sequence"/>
</dbReference>
<evidence type="ECO:0000313" key="1">
    <source>
        <dbReference type="EMBL" id="KKR04912.1"/>
    </source>
</evidence>
<name>A0A0G0QTG8_9BACT</name>